<evidence type="ECO:0000313" key="2">
    <source>
        <dbReference type="Proteomes" id="UP001157017"/>
    </source>
</evidence>
<dbReference type="EMBL" id="BSUZ01000001">
    <property type="protein sequence ID" value="GMA87476.1"/>
    <property type="molecule type" value="Genomic_DNA"/>
</dbReference>
<dbReference type="Proteomes" id="UP001157017">
    <property type="component" value="Unassembled WGS sequence"/>
</dbReference>
<keyword evidence="2" id="KW-1185">Reference proteome</keyword>
<name>A0ABQ6JGW1_9ACTN</name>
<reference evidence="2" key="1">
    <citation type="journal article" date="2019" name="Int. J. Syst. Evol. Microbiol.">
        <title>The Global Catalogue of Microorganisms (GCM) 10K type strain sequencing project: providing services to taxonomists for standard genome sequencing and annotation.</title>
        <authorList>
            <consortium name="The Broad Institute Genomics Platform"/>
            <consortium name="The Broad Institute Genome Sequencing Center for Infectious Disease"/>
            <person name="Wu L."/>
            <person name="Ma J."/>
        </authorList>
    </citation>
    <scope>NUCLEOTIDE SEQUENCE [LARGE SCALE GENOMIC DNA]</scope>
    <source>
        <strain evidence="2">NBRC 108730</strain>
    </source>
</reference>
<evidence type="ECO:0000313" key="1">
    <source>
        <dbReference type="EMBL" id="GMA87476.1"/>
    </source>
</evidence>
<proteinExistence type="predicted"/>
<protein>
    <submittedName>
        <fullName evidence="1">Uncharacterized protein</fullName>
    </submittedName>
</protein>
<organism evidence="1 2">
    <name type="scientific">Angustibacter aerolatus</name>
    <dbReference type="NCBI Taxonomy" id="1162965"/>
    <lineage>
        <taxon>Bacteria</taxon>
        <taxon>Bacillati</taxon>
        <taxon>Actinomycetota</taxon>
        <taxon>Actinomycetes</taxon>
        <taxon>Kineosporiales</taxon>
        <taxon>Kineosporiaceae</taxon>
    </lineage>
</organism>
<gene>
    <name evidence="1" type="ORF">GCM10025868_27260</name>
</gene>
<accession>A0ABQ6JGW1</accession>
<sequence length="109" mass="11653">MPDFNLQFNPATSLDEASSRMFALTASSDPGTRGPRRSLHALARALKVEVDSNAVVAVVGGQIAAALGVDWRLGREYVGYRVTLRGMNALLHGASVNFAQALYLARGNH</sequence>
<comment type="caution">
    <text evidence="1">The sequence shown here is derived from an EMBL/GenBank/DDBJ whole genome shotgun (WGS) entry which is preliminary data.</text>
</comment>